<dbReference type="RefSeq" id="WP_100370635.1">
    <property type="nucleotide sequence ID" value="NZ_PENG01000001.1"/>
</dbReference>
<organism evidence="2 3">
    <name type="scientific">Prevotella intermedia</name>
    <dbReference type="NCBI Taxonomy" id="28131"/>
    <lineage>
        <taxon>Bacteria</taxon>
        <taxon>Pseudomonadati</taxon>
        <taxon>Bacteroidota</taxon>
        <taxon>Bacteroidia</taxon>
        <taxon>Bacteroidales</taxon>
        <taxon>Prevotellaceae</taxon>
        <taxon>Prevotella</taxon>
    </lineage>
</organism>
<feature type="compositionally biased region" description="Low complexity" evidence="1">
    <location>
        <begin position="69"/>
        <end position="83"/>
    </location>
</feature>
<reference evidence="2 3" key="1">
    <citation type="submission" date="2017-11" db="EMBL/GenBank/DDBJ databases">
        <title>Genome sequencing of Prevotella intermedia KCOM 2832.</title>
        <authorList>
            <person name="Kook J.-K."/>
            <person name="Park S.-N."/>
            <person name="Lim Y.K."/>
        </authorList>
    </citation>
    <scope>NUCLEOTIDE SEQUENCE [LARGE SCALE GENOMIC DNA]</scope>
    <source>
        <strain evidence="2 3">KCOM 2832</strain>
    </source>
</reference>
<feature type="compositionally biased region" description="Acidic residues" evidence="1">
    <location>
        <begin position="89"/>
        <end position="101"/>
    </location>
</feature>
<feature type="region of interest" description="Disordered" evidence="1">
    <location>
        <begin position="123"/>
        <end position="144"/>
    </location>
</feature>
<proteinExistence type="predicted"/>
<feature type="region of interest" description="Disordered" evidence="1">
    <location>
        <begin position="25"/>
        <end position="108"/>
    </location>
</feature>
<name>A0A2M8TUY6_PREIN</name>
<evidence type="ECO:0000313" key="2">
    <source>
        <dbReference type="EMBL" id="PJI27702.1"/>
    </source>
</evidence>
<accession>A0A2M8TUY6</accession>
<evidence type="ECO:0000313" key="3">
    <source>
        <dbReference type="Proteomes" id="UP000229884"/>
    </source>
</evidence>
<evidence type="ECO:0008006" key="4">
    <source>
        <dbReference type="Google" id="ProtNLM"/>
    </source>
</evidence>
<comment type="caution">
    <text evidence="2">The sequence shown here is derived from an EMBL/GenBank/DDBJ whole genome shotgun (WGS) entry which is preliminary data.</text>
</comment>
<gene>
    <name evidence="2" type="ORF">CTM58_06090</name>
</gene>
<sequence>MTTFLIIALLAYNAWLAYHLLSRPSAAKGQTASEEETKKKPEAQEEAADVVGKSRFKMEASVPAQQERTTPLAATTAPQAATQEKTEAVDIEDTTFADETDEKPSRQVPTDRLDEAFTDIRINDVADGNEDAEDEAPDTPAARGTSFEDIDRAVKSVRKPEADEAEKLHAGKTFKDIAETELFQKLTESFAGISDRVNEVIDLYTARATEAKPLVLPARIEDFDIRDFV</sequence>
<dbReference type="Proteomes" id="UP000229884">
    <property type="component" value="Unassembled WGS sequence"/>
</dbReference>
<feature type="compositionally biased region" description="Acidic residues" evidence="1">
    <location>
        <begin position="127"/>
        <end position="137"/>
    </location>
</feature>
<dbReference type="AlphaFoldDB" id="A0A2M8TUY6"/>
<evidence type="ECO:0000256" key="1">
    <source>
        <dbReference type="SAM" id="MobiDB-lite"/>
    </source>
</evidence>
<protein>
    <recommendedName>
        <fullName evidence="4">Conjugal transfer protein TraD</fullName>
    </recommendedName>
</protein>
<dbReference type="EMBL" id="PENG01000001">
    <property type="protein sequence ID" value="PJI27702.1"/>
    <property type="molecule type" value="Genomic_DNA"/>
</dbReference>